<reference evidence="2 3" key="1">
    <citation type="journal article" date="2013" name="Proc. Natl. Acad. Sci. U.S.A.">
        <title>The king cobra genome reveals dynamic gene evolution and adaptation in the snake venom system.</title>
        <authorList>
            <person name="Vonk F.J."/>
            <person name="Casewell N.R."/>
            <person name="Henkel C.V."/>
            <person name="Heimberg A.M."/>
            <person name="Jansen H.J."/>
            <person name="McCleary R.J."/>
            <person name="Kerkkamp H.M."/>
            <person name="Vos R.A."/>
            <person name="Guerreiro I."/>
            <person name="Calvete J.J."/>
            <person name="Wuster W."/>
            <person name="Woods A.E."/>
            <person name="Logan J.M."/>
            <person name="Harrison R.A."/>
            <person name="Castoe T.A."/>
            <person name="de Koning A.P."/>
            <person name="Pollock D.D."/>
            <person name="Yandell M."/>
            <person name="Calderon D."/>
            <person name="Renjifo C."/>
            <person name="Currier R.B."/>
            <person name="Salgado D."/>
            <person name="Pla D."/>
            <person name="Sanz L."/>
            <person name="Hyder A.S."/>
            <person name="Ribeiro J.M."/>
            <person name="Arntzen J.W."/>
            <person name="van den Thillart G.E."/>
            <person name="Boetzer M."/>
            <person name="Pirovano W."/>
            <person name="Dirks R.P."/>
            <person name="Spaink H.P."/>
            <person name="Duboule D."/>
            <person name="McGlinn E."/>
            <person name="Kini R.M."/>
            <person name="Richardson M.K."/>
        </authorList>
    </citation>
    <scope>NUCLEOTIDE SEQUENCE</scope>
    <source>
        <tissue evidence="2">Blood</tissue>
    </source>
</reference>
<name>V8NJA8_OPHHA</name>
<dbReference type="EMBL" id="AZIM01003684">
    <property type="protein sequence ID" value="ETE61738.1"/>
    <property type="molecule type" value="Genomic_DNA"/>
</dbReference>
<feature type="compositionally biased region" description="Basic and acidic residues" evidence="1">
    <location>
        <begin position="60"/>
        <end position="69"/>
    </location>
</feature>
<protein>
    <submittedName>
        <fullName evidence="2">Uncharacterized protein</fullName>
    </submittedName>
</protein>
<dbReference type="Proteomes" id="UP000018936">
    <property type="component" value="Unassembled WGS sequence"/>
</dbReference>
<feature type="compositionally biased region" description="Basic and acidic residues" evidence="1">
    <location>
        <begin position="111"/>
        <end position="132"/>
    </location>
</feature>
<organism evidence="2 3">
    <name type="scientific">Ophiophagus hannah</name>
    <name type="common">King cobra</name>
    <name type="synonym">Naja hannah</name>
    <dbReference type="NCBI Taxonomy" id="8665"/>
    <lineage>
        <taxon>Eukaryota</taxon>
        <taxon>Metazoa</taxon>
        <taxon>Chordata</taxon>
        <taxon>Craniata</taxon>
        <taxon>Vertebrata</taxon>
        <taxon>Euteleostomi</taxon>
        <taxon>Lepidosauria</taxon>
        <taxon>Squamata</taxon>
        <taxon>Bifurcata</taxon>
        <taxon>Unidentata</taxon>
        <taxon>Episquamata</taxon>
        <taxon>Toxicofera</taxon>
        <taxon>Serpentes</taxon>
        <taxon>Colubroidea</taxon>
        <taxon>Elapidae</taxon>
        <taxon>Elapinae</taxon>
        <taxon>Ophiophagus</taxon>
    </lineage>
</organism>
<comment type="caution">
    <text evidence="2">The sequence shown here is derived from an EMBL/GenBank/DDBJ whole genome shotgun (WGS) entry which is preliminary data.</text>
</comment>
<feature type="compositionally biased region" description="Basic residues" evidence="1">
    <location>
        <begin position="96"/>
        <end position="110"/>
    </location>
</feature>
<feature type="non-terminal residue" evidence="2">
    <location>
        <position position="1"/>
    </location>
</feature>
<evidence type="ECO:0000313" key="3">
    <source>
        <dbReference type="Proteomes" id="UP000018936"/>
    </source>
</evidence>
<gene>
    <name evidence="2" type="ORF">L345_12509</name>
</gene>
<dbReference type="AlphaFoldDB" id="V8NJA8"/>
<feature type="region of interest" description="Disordered" evidence="1">
    <location>
        <begin position="56"/>
        <end position="132"/>
    </location>
</feature>
<accession>V8NJA8</accession>
<evidence type="ECO:0000256" key="1">
    <source>
        <dbReference type="SAM" id="MobiDB-lite"/>
    </source>
</evidence>
<proteinExistence type="predicted"/>
<feature type="compositionally biased region" description="Basic and acidic residues" evidence="1">
    <location>
        <begin position="80"/>
        <end position="95"/>
    </location>
</feature>
<evidence type="ECO:0000313" key="2">
    <source>
        <dbReference type="EMBL" id="ETE61738.1"/>
    </source>
</evidence>
<sequence>MAVLERICSACPELRPQCQGANLTAGQYIKSGSLEMRWGWAGKETAIDFAGRLHVCGGEGGKKEKEGRKERKKQRNQGGKMKEKEKGREEREGGKKKEKGKKPRRKGERKRGREGGREGGTEGDRRGKEKER</sequence>
<keyword evidence="3" id="KW-1185">Reference proteome</keyword>